<reference evidence="1" key="1">
    <citation type="submission" date="2014-11" db="EMBL/GenBank/DDBJ databases">
        <authorList>
            <person name="Amaro Gonzalez C."/>
        </authorList>
    </citation>
    <scope>NUCLEOTIDE SEQUENCE</scope>
</reference>
<organism evidence="1">
    <name type="scientific">Anguilla anguilla</name>
    <name type="common">European freshwater eel</name>
    <name type="synonym">Muraena anguilla</name>
    <dbReference type="NCBI Taxonomy" id="7936"/>
    <lineage>
        <taxon>Eukaryota</taxon>
        <taxon>Metazoa</taxon>
        <taxon>Chordata</taxon>
        <taxon>Craniata</taxon>
        <taxon>Vertebrata</taxon>
        <taxon>Euteleostomi</taxon>
        <taxon>Actinopterygii</taxon>
        <taxon>Neopterygii</taxon>
        <taxon>Teleostei</taxon>
        <taxon>Anguilliformes</taxon>
        <taxon>Anguillidae</taxon>
        <taxon>Anguilla</taxon>
    </lineage>
</organism>
<dbReference type="AlphaFoldDB" id="A0A0E9V7H6"/>
<reference evidence="1" key="2">
    <citation type="journal article" date="2015" name="Fish Shellfish Immunol.">
        <title>Early steps in the European eel (Anguilla anguilla)-Vibrio vulnificus interaction in the gills: Role of the RtxA13 toxin.</title>
        <authorList>
            <person name="Callol A."/>
            <person name="Pajuelo D."/>
            <person name="Ebbesson L."/>
            <person name="Teles M."/>
            <person name="MacKenzie S."/>
            <person name="Amaro C."/>
        </authorList>
    </citation>
    <scope>NUCLEOTIDE SEQUENCE</scope>
</reference>
<sequence>MCSLSFVSWAYGPTFDRSFPMRF</sequence>
<name>A0A0E9V7H6_ANGAN</name>
<dbReference type="EMBL" id="GBXM01035182">
    <property type="protein sequence ID" value="JAH73395.1"/>
    <property type="molecule type" value="Transcribed_RNA"/>
</dbReference>
<accession>A0A0E9V7H6</accession>
<evidence type="ECO:0000313" key="1">
    <source>
        <dbReference type="EMBL" id="JAH73395.1"/>
    </source>
</evidence>
<proteinExistence type="predicted"/>
<protein>
    <submittedName>
        <fullName evidence="1">Uncharacterized protein</fullName>
    </submittedName>
</protein>